<gene>
    <name evidence="1" type="ORF">A2784_03795</name>
</gene>
<reference evidence="1 2" key="1">
    <citation type="journal article" date="2016" name="Nat. Commun.">
        <title>Thousands of microbial genomes shed light on interconnected biogeochemical processes in an aquifer system.</title>
        <authorList>
            <person name="Anantharaman K."/>
            <person name="Brown C.T."/>
            <person name="Hug L.A."/>
            <person name="Sharon I."/>
            <person name="Castelle C.J."/>
            <person name="Probst A.J."/>
            <person name="Thomas B.C."/>
            <person name="Singh A."/>
            <person name="Wilkins M.J."/>
            <person name="Karaoz U."/>
            <person name="Brodie E.L."/>
            <person name="Williams K.H."/>
            <person name="Hubbard S.S."/>
            <person name="Banfield J.F."/>
        </authorList>
    </citation>
    <scope>NUCLEOTIDE SEQUENCE [LARGE SCALE GENOMIC DNA]</scope>
</reference>
<dbReference type="EMBL" id="MHCH01000049">
    <property type="protein sequence ID" value="OGY16170.1"/>
    <property type="molecule type" value="Genomic_DNA"/>
</dbReference>
<name>A0A1G1VL94_9BACT</name>
<proteinExistence type="predicted"/>
<dbReference type="AlphaFoldDB" id="A0A1G1VL94"/>
<dbReference type="Proteomes" id="UP000177324">
    <property type="component" value="Unassembled WGS sequence"/>
</dbReference>
<dbReference type="STRING" id="1797589.A2784_03795"/>
<comment type="caution">
    <text evidence="1">The sequence shown here is derived from an EMBL/GenBank/DDBJ whole genome shotgun (WGS) entry which is preliminary data.</text>
</comment>
<accession>A0A1G1VL94</accession>
<organism evidence="1 2">
    <name type="scientific">Candidatus Chisholmbacteria bacterium RIFCSPHIGHO2_01_FULL_48_12</name>
    <dbReference type="NCBI Taxonomy" id="1797589"/>
    <lineage>
        <taxon>Bacteria</taxon>
        <taxon>Candidatus Chisholmiibacteriota</taxon>
    </lineage>
</organism>
<protein>
    <submittedName>
        <fullName evidence="1">Uncharacterized protein</fullName>
    </submittedName>
</protein>
<evidence type="ECO:0000313" key="2">
    <source>
        <dbReference type="Proteomes" id="UP000177324"/>
    </source>
</evidence>
<evidence type="ECO:0000313" key="1">
    <source>
        <dbReference type="EMBL" id="OGY16170.1"/>
    </source>
</evidence>
<sequence length="232" mass="26366">MYDYRFDFFKPGKTSYTPQEFMNILGPLEIMGFEIRFPPRDPHVDMKKGTITFQPRETQLGVELLMPGKRLGLFIGPAEGEHGSIGLLAMPEEQFEENPQENTGLLFRTALHISNALKPYFAWGDHELELDKLTHCLSLDRIGALAWANFFSKEFIEEIGGIEKVLFDPEDKQSKKEAQDTLETFSVVPMELAPNPVEPTEPGIILGLESRYPRALFRSFKIPHPSAIEVEP</sequence>